<protein>
    <recommendedName>
        <fullName evidence="4">phosphoserine phosphatase</fullName>
        <ecNumber evidence="4">3.1.3.3</ecNumber>
    </recommendedName>
    <alternativeName>
        <fullName evidence="10">O-phosphoserine phosphohydrolase</fullName>
    </alternativeName>
</protein>
<evidence type="ECO:0000256" key="10">
    <source>
        <dbReference type="ARBA" id="ARBA00031693"/>
    </source>
</evidence>
<dbReference type="NCBIfam" id="TIGR00338">
    <property type="entry name" value="serB"/>
    <property type="match status" value="1"/>
</dbReference>
<dbReference type="AlphaFoldDB" id="A0A0N7L3G6"/>
<dbReference type="Proteomes" id="UP000054928">
    <property type="component" value="Unassembled WGS sequence"/>
</dbReference>
<evidence type="ECO:0000256" key="6">
    <source>
        <dbReference type="ARBA" id="ARBA00022723"/>
    </source>
</evidence>
<dbReference type="UniPathway" id="UPA00135">
    <property type="reaction ID" value="UER00198"/>
</dbReference>
<proteinExistence type="inferred from homology"/>
<accession>A0A0N7L3G6</accession>
<dbReference type="FunFam" id="3.40.50.1000:FF:000158">
    <property type="entry name" value="Phosphoserine phosphatase SerB"/>
    <property type="match status" value="1"/>
</dbReference>
<dbReference type="Gene3D" id="1.10.150.210">
    <property type="entry name" value="Phosphoserine phosphatase, domain 2"/>
    <property type="match status" value="1"/>
</dbReference>
<evidence type="ECO:0000256" key="1">
    <source>
        <dbReference type="ARBA" id="ARBA00001946"/>
    </source>
</evidence>
<evidence type="ECO:0000256" key="8">
    <source>
        <dbReference type="ARBA" id="ARBA00022842"/>
    </source>
</evidence>
<reference evidence="13" key="1">
    <citation type="submission" date="2014-09" db="EMBL/GenBank/DDBJ databases">
        <authorList>
            <person name="Sharma Rahul"/>
            <person name="Thines Marco"/>
        </authorList>
    </citation>
    <scope>NUCLEOTIDE SEQUENCE [LARGE SCALE GENOMIC DNA]</scope>
</reference>
<dbReference type="NCBIfam" id="TIGR01488">
    <property type="entry name" value="HAD-SF-IB"/>
    <property type="match status" value="1"/>
</dbReference>
<dbReference type="PANTHER" id="PTHR43344">
    <property type="entry name" value="PHOSPHOSERINE PHOSPHATASE"/>
    <property type="match status" value="1"/>
</dbReference>
<dbReference type="OrthoDB" id="27226at2759"/>
<dbReference type="GO" id="GO:0005737">
    <property type="term" value="C:cytoplasm"/>
    <property type="evidence" value="ECO:0007669"/>
    <property type="project" value="TreeGrafter"/>
</dbReference>
<feature type="active site" description="Proton donor" evidence="11">
    <location>
        <position position="52"/>
    </location>
</feature>
<evidence type="ECO:0000256" key="7">
    <source>
        <dbReference type="ARBA" id="ARBA00022801"/>
    </source>
</evidence>
<dbReference type="InterPro" id="IPR023214">
    <property type="entry name" value="HAD_sf"/>
</dbReference>
<dbReference type="OMA" id="ANYFIGF"/>
<dbReference type="EMBL" id="CCYD01000109">
    <property type="protein sequence ID" value="CEG35819.1"/>
    <property type="molecule type" value="Genomic_DNA"/>
</dbReference>
<name>A0A0N7L3G6_PLAHL</name>
<dbReference type="EC" id="3.1.3.3" evidence="4"/>
<evidence type="ECO:0000256" key="5">
    <source>
        <dbReference type="ARBA" id="ARBA00022605"/>
    </source>
</evidence>
<evidence type="ECO:0000313" key="13">
    <source>
        <dbReference type="Proteomes" id="UP000054928"/>
    </source>
</evidence>
<evidence type="ECO:0000256" key="2">
    <source>
        <dbReference type="ARBA" id="ARBA00005135"/>
    </source>
</evidence>
<dbReference type="GeneID" id="36395204"/>
<keyword evidence="8" id="KW-0460">Magnesium</keyword>
<dbReference type="GO" id="GO:0000287">
    <property type="term" value="F:magnesium ion binding"/>
    <property type="evidence" value="ECO:0007669"/>
    <property type="project" value="TreeGrafter"/>
</dbReference>
<keyword evidence="5" id="KW-0028">Amino-acid biosynthesis</keyword>
<evidence type="ECO:0000256" key="9">
    <source>
        <dbReference type="ARBA" id="ARBA00023299"/>
    </source>
</evidence>
<keyword evidence="7" id="KW-0378">Hydrolase</keyword>
<dbReference type="InterPro" id="IPR004469">
    <property type="entry name" value="PSP"/>
</dbReference>
<dbReference type="STRING" id="4781.A0A0N7L3G6"/>
<comment type="pathway">
    <text evidence="2">Amino-acid biosynthesis; L-serine biosynthesis; L-serine from 3-phospho-D-glycerate: step 3/3.</text>
</comment>
<dbReference type="Gene3D" id="3.40.50.1000">
    <property type="entry name" value="HAD superfamily/HAD-like"/>
    <property type="match status" value="1"/>
</dbReference>
<dbReference type="InterPro" id="IPR050582">
    <property type="entry name" value="HAD-like_SerB"/>
</dbReference>
<dbReference type="InterPro" id="IPR036412">
    <property type="entry name" value="HAD-like_sf"/>
</dbReference>
<evidence type="ECO:0000256" key="4">
    <source>
        <dbReference type="ARBA" id="ARBA00012640"/>
    </source>
</evidence>
<dbReference type="RefSeq" id="XP_024572188.1">
    <property type="nucleotide sequence ID" value="XM_024728414.1"/>
</dbReference>
<evidence type="ECO:0000256" key="3">
    <source>
        <dbReference type="ARBA" id="ARBA00009184"/>
    </source>
</evidence>
<organism evidence="12 13">
    <name type="scientific">Plasmopara halstedii</name>
    <name type="common">Downy mildew of sunflower</name>
    <dbReference type="NCBI Taxonomy" id="4781"/>
    <lineage>
        <taxon>Eukaryota</taxon>
        <taxon>Sar</taxon>
        <taxon>Stramenopiles</taxon>
        <taxon>Oomycota</taxon>
        <taxon>Peronosporomycetes</taxon>
        <taxon>Peronosporales</taxon>
        <taxon>Peronosporaceae</taxon>
        <taxon>Plasmopara</taxon>
    </lineage>
</organism>
<keyword evidence="13" id="KW-1185">Reference proteome</keyword>
<sequence>MHAHLLTKFARSVAATPQTRSLSVLKHFKSPTQPLTASDIWRSVGGVCFDVDSTVCMDEGIDVLAEHCGAGQAVKEWTSKAMNGNVKFEDALAARLNIIQPSRQDIQDCLEQHPPMFTPGIRKLVATLKNKKIDVFLVSGGFRVMIEPIAEELDIPLSNVYANTIFFDNDGNYNGFDDTELTSRDGGKAQAIDIIKRIHGFEKIAMVGDGVTDLQARPPADLIVGFGGIVTREIVKKEADLFVTDFDHLTKLLHF</sequence>
<dbReference type="CDD" id="cd04309">
    <property type="entry name" value="HAD_PSP_eu"/>
    <property type="match status" value="1"/>
</dbReference>
<dbReference type="FunFam" id="1.10.150.210:FF:000003">
    <property type="entry name" value="Phosphoserine phosphatase SerB"/>
    <property type="match status" value="1"/>
</dbReference>
<keyword evidence="6" id="KW-0479">Metal-binding</keyword>
<dbReference type="Pfam" id="PF00702">
    <property type="entry name" value="Hydrolase"/>
    <property type="match status" value="1"/>
</dbReference>
<dbReference type="PANTHER" id="PTHR43344:SF2">
    <property type="entry name" value="PHOSPHOSERINE PHOSPHATASE"/>
    <property type="match status" value="1"/>
</dbReference>
<feature type="active site" description="Nucleophile" evidence="11">
    <location>
        <position position="50"/>
    </location>
</feature>
<evidence type="ECO:0000313" key="12">
    <source>
        <dbReference type="EMBL" id="CEG35819.1"/>
    </source>
</evidence>
<evidence type="ECO:0000256" key="11">
    <source>
        <dbReference type="PIRSR" id="PIRSR604469-1"/>
    </source>
</evidence>
<dbReference type="GO" id="GO:0006564">
    <property type="term" value="P:L-serine biosynthetic process"/>
    <property type="evidence" value="ECO:0007669"/>
    <property type="project" value="UniProtKB-KW"/>
</dbReference>
<comment type="similarity">
    <text evidence="3">Belongs to the HAD-like hydrolase superfamily. SerB family.</text>
</comment>
<comment type="cofactor">
    <cofactor evidence="1">
        <name>Mg(2+)</name>
        <dbReference type="ChEBI" id="CHEBI:18420"/>
    </cofactor>
</comment>
<keyword evidence="9" id="KW-0718">Serine biosynthesis</keyword>
<dbReference type="GO" id="GO:0036424">
    <property type="term" value="F:L-phosphoserine phosphatase activity"/>
    <property type="evidence" value="ECO:0007669"/>
    <property type="project" value="InterPro"/>
</dbReference>
<dbReference type="SUPFAM" id="SSF56784">
    <property type="entry name" value="HAD-like"/>
    <property type="match status" value="1"/>
</dbReference>